<dbReference type="RefSeq" id="WP_182172880.1">
    <property type="nucleotide sequence ID" value="NZ_JACFXU010000014.1"/>
</dbReference>
<protein>
    <submittedName>
        <fullName evidence="3">DUF3450 domain-containing protein</fullName>
    </submittedName>
</protein>
<feature type="signal peptide" evidence="2">
    <location>
        <begin position="1"/>
        <end position="24"/>
    </location>
</feature>
<proteinExistence type="predicted"/>
<dbReference type="PIRSF" id="PIRSF028069">
    <property type="entry name" value="UCP028069"/>
    <property type="match status" value="1"/>
</dbReference>
<comment type="caution">
    <text evidence="3">The sequence shown here is derived from an EMBL/GenBank/DDBJ whole genome shotgun (WGS) entry which is preliminary data.</text>
</comment>
<dbReference type="Pfam" id="PF11932">
    <property type="entry name" value="DUF3450"/>
    <property type="match status" value="1"/>
</dbReference>
<sequence length="261" mass="29613">MTKHRLKNVLIAALVSSGALIGTAATVQASTLDSILEVGEAKNKAARQSQVKIDRLADETRDLLNDYKTVNKQIDGLKVYNERLQKQINNQLARIEDIDESIEQVTVIQRQMTPLVIRMIDGLEKFVELDVPFHMEERSKRIAFLRANVDRSDLSVAEKFRQVLEAYKIENEYGRKLDAYKGSVEIDGVERDVNFFRVGRVALLYQTTDSEVSGAWDQNSRSWVSLDRGEYRNAIMKGLRIARKEASIDLMNLPVASPEAK</sequence>
<dbReference type="EMBL" id="JACFXU010000014">
    <property type="protein sequence ID" value="MBA6413517.1"/>
    <property type="molecule type" value="Genomic_DNA"/>
</dbReference>
<dbReference type="Proteomes" id="UP000539350">
    <property type="component" value="Unassembled WGS sequence"/>
</dbReference>
<evidence type="ECO:0000256" key="1">
    <source>
        <dbReference type="SAM" id="Coils"/>
    </source>
</evidence>
<gene>
    <name evidence="3" type="ORF">H2508_10390</name>
</gene>
<keyword evidence="4" id="KW-1185">Reference proteome</keyword>
<keyword evidence="2" id="KW-0732">Signal</keyword>
<reference evidence="3 4" key="1">
    <citation type="submission" date="2020-07" db="EMBL/GenBank/DDBJ databases">
        <title>Halieaceae bacterium, F7430, whole genome shotgun sequencing project.</title>
        <authorList>
            <person name="Jiang S."/>
            <person name="Liu Z.W."/>
            <person name="Du Z.J."/>
        </authorList>
    </citation>
    <scope>NUCLEOTIDE SEQUENCE [LARGE SCALE GENOMIC DNA]</scope>
    <source>
        <strain evidence="3 4">F7430</strain>
    </source>
</reference>
<keyword evidence="1" id="KW-0175">Coiled coil</keyword>
<feature type="coiled-coil region" evidence="1">
    <location>
        <begin position="53"/>
        <end position="101"/>
    </location>
</feature>
<evidence type="ECO:0000256" key="2">
    <source>
        <dbReference type="SAM" id="SignalP"/>
    </source>
</evidence>
<feature type="chain" id="PRO_5030931294" evidence="2">
    <location>
        <begin position="25"/>
        <end position="261"/>
    </location>
</feature>
<dbReference type="InterPro" id="IPR016866">
    <property type="entry name" value="UCP028069"/>
</dbReference>
<evidence type="ECO:0000313" key="3">
    <source>
        <dbReference type="EMBL" id="MBA6413517.1"/>
    </source>
</evidence>
<name>A0A7W2TX09_9GAMM</name>
<accession>A0A7W2TX09</accession>
<dbReference type="AlphaFoldDB" id="A0A7W2TX09"/>
<evidence type="ECO:0000313" key="4">
    <source>
        <dbReference type="Proteomes" id="UP000539350"/>
    </source>
</evidence>
<organism evidence="3 4">
    <name type="scientific">Sediminihaliea albiluteola</name>
    <dbReference type="NCBI Taxonomy" id="2758564"/>
    <lineage>
        <taxon>Bacteria</taxon>
        <taxon>Pseudomonadati</taxon>
        <taxon>Pseudomonadota</taxon>
        <taxon>Gammaproteobacteria</taxon>
        <taxon>Cellvibrionales</taxon>
        <taxon>Halieaceae</taxon>
        <taxon>Sediminihaliea</taxon>
    </lineage>
</organism>